<sequence>MKRIWTAIGLLIVLMGCTEKEVEKEPKFTVKDAIKENHVVIQNLSDKVNEIMTGATKAENLVPMFVFLDDVEADKESTLKITIFPKNGEPTTSELHYVNKDKTIFKNNNKSFTMPIGDIECSSILASSRNVMADGCNGKYSTVLVIPFGVREYNLAKVEYKKQKNK</sequence>
<evidence type="ECO:0008006" key="3">
    <source>
        <dbReference type="Google" id="ProtNLM"/>
    </source>
</evidence>
<accession>A0A1V3G3E4</accession>
<dbReference type="OrthoDB" id="2972446at2"/>
<dbReference type="PROSITE" id="PS51257">
    <property type="entry name" value="PROKAR_LIPOPROTEIN"/>
    <property type="match status" value="1"/>
</dbReference>
<protein>
    <recommendedName>
        <fullName evidence="3">Lipoprotein</fullName>
    </recommendedName>
</protein>
<reference evidence="1 2" key="1">
    <citation type="submission" date="2016-11" db="EMBL/GenBank/DDBJ databases">
        <authorList>
            <person name="Jaros S."/>
            <person name="Januszkiewicz K."/>
            <person name="Wedrychowicz H."/>
        </authorList>
    </citation>
    <scope>NUCLEOTIDE SEQUENCE [LARGE SCALE GENOMIC DNA]</scope>
    <source>
        <strain evidence="1 2">Con a/3</strain>
    </source>
</reference>
<dbReference type="AlphaFoldDB" id="A0A1V3G3E4"/>
<evidence type="ECO:0000313" key="1">
    <source>
        <dbReference type="EMBL" id="OOE08974.1"/>
    </source>
</evidence>
<evidence type="ECO:0000313" key="2">
    <source>
        <dbReference type="Proteomes" id="UP000188597"/>
    </source>
</evidence>
<comment type="caution">
    <text evidence="1">The sequence shown here is derived from an EMBL/GenBank/DDBJ whole genome shotgun (WGS) entry which is preliminary data.</text>
</comment>
<organism evidence="1 2">
    <name type="scientific">Fictibacillus arsenicus</name>
    <dbReference type="NCBI Taxonomy" id="255247"/>
    <lineage>
        <taxon>Bacteria</taxon>
        <taxon>Bacillati</taxon>
        <taxon>Bacillota</taxon>
        <taxon>Bacilli</taxon>
        <taxon>Bacillales</taxon>
        <taxon>Fictibacillaceae</taxon>
        <taxon>Fictibacillus</taxon>
    </lineage>
</organism>
<name>A0A1V3G3E4_9BACL</name>
<gene>
    <name evidence="1" type="ORF">UN64_18920</name>
</gene>
<dbReference type="EMBL" id="MQMF01000008">
    <property type="protein sequence ID" value="OOE08974.1"/>
    <property type="molecule type" value="Genomic_DNA"/>
</dbReference>
<proteinExistence type="predicted"/>
<dbReference type="Proteomes" id="UP000188597">
    <property type="component" value="Unassembled WGS sequence"/>
</dbReference>
<dbReference type="RefSeq" id="WP_077365710.1">
    <property type="nucleotide sequence ID" value="NZ_MQMF01000008.1"/>
</dbReference>